<evidence type="ECO:0000313" key="3">
    <source>
        <dbReference type="EMBL" id="CAD8432178.1"/>
    </source>
</evidence>
<feature type="compositionally biased region" description="Polar residues" evidence="1">
    <location>
        <begin position="45"/>
        <end position="57"/>
    </location>
</feature>
<proteinExistence type="predicted"/>
<feature type="transmembrane region" description="Helical" evidence="2">
    <location>
        <begin position="1306"/>
        <end position="1329"/>
    </location>
</feature>
<feature type="compositionally biased region" description="Polar residues" evidence="1">
    <location>
        <begin position="1"/>
        <end position="11"/>
    </location>
</feature>
<feature type="compositionally biased region" description="Low complexity" evidence="1">
    <location>
        <begin position="1052"/>
        <end position="1066"/>
    </location>
</feature>
<name>A0A7S0CTR2_9EUKA</name>
<feature type="region of interest" description="Disordered" evidence="1">
    <location>
        <begin position="954"/>
        <end position="1142"/>
    </location>
</feature>
<feature type="compositionally biased region" description="Basic and acidic residues" evidence="1">
    <location>
        <begin position="1088"/>
        <end position="1120"/>
    </location>
</feature>
<feature type="region of interest" description="Disordered" evidence="1">
    <location>
        <begin position="1508"/>
        <end position="1588"/>
    </location>
</feature>
<gene>
    <name evidence="3" type="ORF">LAMO00422_LOCUS2014</name>
</gene>
<feature type="compositionally biased region" description="Polar residues" evidence="1">
    <location>
        <begin position="997"/>
        <end position="1006"/>
    </location>
</feature>
<feature type="compositionally biased region" description="Low complexity" evidence="1">
    <location>
        <begin position="967"/>
        <end position="984"/>
    </location>
</feature>
<feature type="region of interest" description="Disordered" evidence="1">
    <location>
        <begin position="1"/>
        <end position="396"/>
    </location>
</feature>
<dbReference type="PANTHER" id="PTHR33862:SF3">
    <property type="entry name" value="OROFACIAL CLEFT 1 CANDIDATE GENE 1 PROTEIN"/>
    <property type="match status" value="1"/>
</dbReference>
<feature type="transmembrane region" description="Helical" evidence="2">
    <location>
        <begin position="1209"/>
        <end position="1235"/>
    </location>
</feature>
<dbReference type="EMBL" id="HBEM01002812">
    <property type="protein sequence ID" value="CAD8432178.1"/>
    <property type="molecule type" value="Transcribed_RNA"/>
</dbReference>
<keyword evidence="2" id="KW-0472">Membrane</keyword>
<feature type="transmembrane region" description="Helical" evidence="2">
    <location>
        <begin position="1349"/>
        <end position="1376"/>
    </location>
</feature>
<accession>A0A7S0CTR2</accession>
<feature type="compositionally biased region" description="Polar residues" evidence="1">
    <location>
        <begin position="28"/>
        <end position="37"/>
    </location>
</feature>
<feature type="compositionally biased region" description="Basic and acidic residues" evidence="1">
    <location>
        <begin position="1567"/>
        <end position="1588"/>
    </location>
</feature>
<organism evidence="3">
    <name type="scientific">Amorphochlora amoebiformis</name>
    <dbReference type="NCBI Taxonomy" id="1561963"/>
    <lineage>
        <taxon>Eukaryota</taxon>
        <taxon>Sar</taxon>
        <taxon>Rhizaria</taxon>
        <taxon>Cercozoa</taxon>
        <taxon>Chlorarachniophyceae</taxon>
        <taxon>Amorphochlora</taxon>
    </lineage>
</organism>
<feature type="region of interest" description="Disordered" evidence="1">
    <location>
        <begin position="929"/>
        <end position="948"/>
    </location>
</feature>
<sequence length="1588" mass="179023">MDVEEQSNGSNGKLMEEEDKVQMDVSPDSKSSNQNVSEIPPTASPGVTLTIDANPTGVSLAVNDEKIPESSSTPIPGDQGPQNPPSSYESKVEASGVSLEISPEVEEATFQPDAPESHRKSMVELKEAAFESNPAISPEDEKDSESAVPVAPKSHRKSVEETTSESNSGVVLEVSTDKATESPHADALESHRESMEKATSDSNPGVILAVSPNEVKATESPHANAPESHRKSVPEDKEDTSENNPDLILEPSPDAAESPNPVATSNHRKRSSELEAPPESKTAANIDIDIPTDDKPTKNAKEELKEAPHESNPNTRVVVASETDPNAQEASPDADKNTEAPSDTRENSSGVQICEEAEDIAPDAKENPLDVAREADEGPQAISLEISPGNATESGVVENKELDESTRMGEVGIKSPVASKEMEDDIVIDYDFSNIPKAPGAKVVDVLDEKQKRRIKKYLVDAKADEKGNSSEEILPTYNADEDQWINLREIPISDEPLDLEREEGMDFLKIKIQDGEHHVMSADELLEELNELEQKRKGGDAFLFELEAEALEEEIILGSLPMDEIKDMEHALEVERIEKELERRNQQDKLLGNLIERTKGSVTALDDRYEADKKNIFETKKRLREVYYQRLKTKDKVYKQVSKILTRRVALHRKAVNRYFGSLAPSESMTYEKSGGFFQRKIKWRNVPTILRIRMKCLRAIKNKLPGGKYFVMATLCDRIAGHPLQRLRHRVGSGMYAQDVVHFGTTQPASHTGHFLSTEMKWDKEDAHIFVACPSDGDLQPAMCILFELILSRTERTQHDVVMGWGVFPLCTEHIKIISGSYKVPLLRGAVNKDLTKYSDIENTISSNVDSWLCNAYFDVRQRSRSTRGVNERLCKNERTDKILMLPQREDAKGENSELSDSDFSQEILNQGDDLIEVEDIHHSGHVDPVIGEEPISSENSGLGSTLAPLARESRSEYEGTPLLGPSSGRIRPSRRFSGPRSLNDLPSSGRHLITSRQHTSRFSAANVGIRTQAKREQRQMRSSVNGSSITNRHGPTSGGKSLSRLSTNMMAPMSRRSPRSPRSTGRPFAQRRARTRIAKKTRSKNNLDKKKVAETSEEKKTEAKADHEQKDEKDSEQIRVFGGQEEKKAEEDNAEDDGFEKDAIEFEKEMAKRAERNNRGLKEYHFSIVSSESHVISTNEFSKRAQFLAGWIIGDLRMSRMSTLEFWTLIMLAVVGFYWRMFVHFCGEYYFLKSMSLHPYYFECFPYNCYIEYSIDTTTVAIEIAMTVMGQLWNALGFCFGCVVFNTLQQCGFHTPDFLSRVMLVYGLLCLFDPLFVLIGDCVRFHKRGDLFKLFYYFQYIEEDIGGPAGAMFTILLVAVSSVCMLAVFVWYLMTMHMGGRTSDIYSRTHQDESHFFVPHDMEISTETLRYLIIKAKRYRSFEGNLRRIYVTSYIERDHQDIEFDRRTTHIALFTWNPVNPNRVGDMYRQFLWRPDGAILEVFADSDDQQFHALLRKIKSMHHENQMNRDIMQRESKRFGRSLKTPKESRVSISTETEPDTPHPNNNGLSLISHTRVSSTPIRSEVDTKESHSEINASEEKGLLE</sequence>
<feature type="compositionally biased region" description="Basic and acidic residues" evidence="1">
    <location>
        <begin position="175"/>
        <end position="199"/>
    </location>
</feature>
<feature type="compositionally biased region" description="Polar residues" evidence="1">
    <location>
        <begin position="1023"/>
        <end position="1051"/>
    </location>
</feature>
<keyword evidence="2" id="KW-0812">Transmembrane</keyword>
<evidence type="ECO:0000256" key="2">
    <source>
        <dbReference type="SAM" id="Phobius"/>
    </source>
</evidence>
<feature type="compositionally biased region" description="Basic residues" evidence="1">
    <location>
        <begin position="1072"/>
        <end position="1086"/>
    </location>
</feature>
<feature type="compositionally biased region" description="Basic and acidic residues" evidence="1">
    <location>
        <begin position="1508"/>
        <end position="1521"/>
    </location>
</feature>
<dbReference type="InterPro" id="IPR031390">
    <property type="entry name" value="OFCC1"/>
</dbReference>
<feature type="compositionally biased region" description="Basic and acidic residues" evidence="1">
    <location>
        <begin position="292"/>
        <end position="309"/>
    </location>
</feature>
<feature type="compositionally biased region" description="Polar residues" evidence="1">
    <location>
        <begin position="1546"/>
        <end position="1565"/>
    </location>
</feature>
<keyword evidence="2" id="KW-1133">Transmembrane helix</keyword>
<feature type="compositionally biased region" description="Basic and acidic residues" evidence="1">
    <location>
        <begin position="333"/>
        <end position="346"/>
    </location>
</feature>
<dbReference type="PANTHER" id="PTHR33862">
    <property type="entry name" value="OROFACIAL CLEFT 1 CANDIDATE GENE 1 PROTEIN"/>
    <property type="match status" value="1"/>
</dbReference>
<reference evidence="3" key="1">
    <citation type="submission" date="2021-01" db="EMBL/GenBank/DDBJ databases">
        <authorList>
            <person name="Corre E."/>
            <person name="Pelletier E."/>
            <person name="Niang G."/>
            <person name="Scheremetjew M."/>
            <person name="Finn R."/>
            <person name="Kale V."/>
            <person name="Holt S."/>
            <person name="Cochrane G."/>
            <person name="Meng A."/>
            <person name="Brown T."/>
            <person name="Cohen L."/>
        </authorList>
    </citation>
    <scope>NUCLEOTIDE SEQUENCE</scope>
    <source>
        <strain evidence="3">CCMP2058</strain>
    </source>
</reference>
<protein>
    <submittedName>
        <fullName evidence="3">Uncharacterized protein</fullName>
    </submittedName>
</protein>
<feature type="compositionally biased region" description="Basic and acidic residues" evidence="1">
    <location>
        <begin position="362"/>
        <end position="376"/>
    </location>
</feature>
<evidence type="ECO:0000256" key="1">
    <source>
        <dbReference type="SAM" id="MobiDB-lite"/>
    </source>
</evidence>
<feature type="compositionally biased region" description="Basic and acidic residues" evidence="1">
    <location>
        <begin position="115"/>
        <end position="129"/>
    </location>
</feature>